<dbReference type="InterPro" id="IPR023927">
    <property type="entry name" value="SbnA"/>
</dbReference>
<evidence type="ECO:0000256" key="1">
    <source>
        <dbReference type="ARBA" id="ARBA00001933"/>
    </source>
</evidence>
<evidence type="ECO:0000256" key="2">
    <source>
        <dbReference type="ARBA" id="ARBA00011738"/>
    </source>
</evidence>
<dbReference type="Pfam" id="PF00291">
    <property type="entry name" value="PALP"/>
    <property type="match status" value="1"/>
</dbReference>
<evidence type="ECO:0000259" key="5">
    <source>
        <dbReference type="Pfam" id="PF00291"/>
    </source>
</evidence>
<organism evidence="6 7">
    <name type="scientific">Streptomyces desertarenae</name>
    <dbReference type="NCBI Taxonomy" id="2666184"/>
    <lineage>
        <taxon>Bacteria</taxon>
        <taxon>Bacillati</taxon>
        <taxon>Actinomycetota</taxon>
        <taxon>Actinomycetes</taxon>
        <taxon>Kitasatosporales</taxon>
        <taxon>Streptomycetaceae</taxon>
        <taxon>Streptomyces</taxon>
    </lineage>
</organism>
<sequence>MSARVDQGRIDRQLLDRVDALLGHLPRTPVVRLPHPGLRLYAKMELENRTGSAKDRAAIWILREAVRRGEITRSTTVVESSSGNFALALASFLNELGVPFAPVLDPNVNAATERTLRQLCARVEKVTEPDGTGGYLLSRLVRVAELRAELSDVYWPNQYSNPDGARGHYELTARELLEDVGRIDYLFVGVGTGATINGLSRRLREEHPDATVVAVDVEGSAIFGAPPARRRIPGIGSSIRPPLVDDAWIKKVVVLSERDEVAGCRALLRDHGIYAGGSTGCVYAAITRYFDGHTGPEPVVAFLCADSGNPYADTVYADDWVTEHLTPAAIEGA</sequence>
<evidence type="ECO:0000313" key="7">
    <source>
        <dbReference type="Proteomes" id="UP001597365"/>
    </source>
</evidence>
<dbReference type="InterPro" id="IPR001926">
    <property type="entry name" value="TrpB-like_PALP"/>
</dbReference>
<keyword evidence="7" id="KW-1185">Reference proteome</keyword>
<gene>
    <name evidence="6" type="primary">sbnA</name>
    <name evidence="6" type="ORF">ACFSJS_25145</name>
</gene>
<evidence type="ECO:0000313" key="6">
    <source>
        <dbReference type="EMBL" id="MFD1832905.1"/>
    </source>
</evidence>
<evidence type="ECO:0000256" key="3">
    <source>
        <dbReference type="ARBA" id="ARBA00022679"/>
    </source>
</evidence>
<feature type="domain" description="Tryptophan synthase beta chain-like PALP" evidence="5">
    <location>
        <begin position="24"/>
        <end position="304"/>
    </location>
</feature>
<dbReference type="InterPro" id="IPR036052">
    <property type="entry name" value="TrpB-like_PALP_sf"/>
</dbReference>
<keyword evidence="3" id="KW-0808">Transferase</keyword>
<dbReference type="InterPro" id="IPR050214">
    <property type="entry name" value="Cys_Synth/Cystath_Beta-Synth"/>
</dbReference>
<reference evidence="7" key="1">
    <citation type="journal article" date="2019" name="Int. J. Syst. Evol. Microbiol.">
        <title>The Global Catalogue of Microorganisms (GCM) 10K type strain sequencing project: providing services to taxonomists for standard genome sequencing and annotation.</title>
        <authorList>
            <consortium name="The Broad Institute Genomics Platform"/>
            <consortium name="The Broad Institute Genome Sequencing Center for Infectious Disease"/>
            <person name="Wu L."/>
            <person name="Ma J."/>
        </authorList>
    </citation>
    <scope>NUCLEOTIDE SEQUENCE [LARGE SCALE GENOMIC DNA]</scope>
    <source>
        <strain evidence="7">CGMCC 4.7455</strain>
    </source>
</reference>
<keyword evidence="4" id="KW-0663">Pyridoxal phosphate</keyword>
<dbReference type="CDD" id="cd01561">
    <property type="entry name" value="CBS_like"/>
    <property type="match status" value="1"/>
</dbReference>
<name>A0ABW4PRW6_9ACTN</name>
<accession>A0ABW4PRW6</accession>
<comment type="caution">
    <text evidence="6">The sequence shown here is derived from an EMBL/GenBank/DDBJ whole genome shotgun (WGS) entry which is preliminary data.</text>
</comment>
<dbReference type="PANTHER" id="PTHR10314">
    <property type="entry name" value="CYSTATHIONINE BETA-SYNTHASE"/>
    <property type="match status" value="1"/>
</dbReference>
<dbReference type="EMBL" id="JBHUFU010000021">
    <property type="protein sequence ID" value="MFD1832905.1"/>
    <property type="molecule type" value="Genomic_DNA"/>
</dbReference>
<proteinExistence type="predicted"/>
<comment type="cofactor">
    <cofactor evidence="1">
        <name>pyridoxal 5'-phosphate</name>
        <dbReference type="ChEBI" id="CHEBI:597326"/>
    </cofactor>
</comment>
<dbReference type="Gene3D" id="3.40.50.1100">
    <property type="match status" value="2"/>
</dbReference>
<comment type="subunit">
    <text evidence="2">Homodimer.</text>
</comment>
<dbReference type="NCBIfam" id="TIGR03945">
    <property type="entry name" value="PLP_SbnA_fam"/>
    <property type="match status" value="1"/>
</dbReference>
<dbReference type="RefSeq" id="WP_380904264.1">
    <property type="nucleotide sequence ID" value="NZ_JBHUFU010000021.1"/>
</dbReference>
<protein>
    <submittedName>
        <fullName evidence="6">2,3-diaminopropionate biosynthesis protein SbnA</fullName>
    </submittedName>
</protein>
<evidence type="ECO:0000256" key="4">
    <source>
        <dbReference type="ARBA" id="ARBA00022898"/>
    </source>
</evidence>
<dbReference type="Proteomes" id="UP001597365">
    <property type="component" value="Unassembled WGS sequence"/>
</dbReference>
<dbReference type="SUPFAM" id="SSF53686">
    <property type="entry name" value="Tryptophan synthase beta subunit-like PLP-dependent enzymes"/>
    <property type="match status" value="1"/>
</dbReference>